<dbReference type="EMBL" id="BTGU01000003">
    <property type="protein sequence ID" value="GMN31708.1"/>
    <property type="molecule type" value="Genomic_DNA"/>
</dbReference>
<evidence type="ECO:0000313" key="2">
    <source>
        <dbReference type="Proteomes" id="UP001187192"/>
    </source>
</evidence>
<reference evidence="1" key="1">
    <citation type="submission" date="2023-07" db="EMBL/GenBank/DDBJ databases">
        <title>draft genome sequence of fig (Ficus carica).</title>
        <authorList>
            <person name="Takahashi T."/>
            <person name="Nishimura K."/>
        </authorList>
    </citation>
    <scope>NUCLEOTIDE SEQUENCE</scope>
</reference>
<dbReference type="Gramene" id="FCD_00004867-RA">
    <property type="protein sequence ID" value="FCD_00004867-RA:cds"/>
    <property type="gene ID" value="FCD_00004867"/>
</dbReference>
<comment type="caution">
    <text evidence="1">The sequence shown here is derived from an EMBL/GenBank/DDBJ whole genome shotgun (WGS) entry which is preliminary data.</text>
</comment>
<organism evidence="1 2">
    <name type="scientific">Ficus carica</name>
    <name type="common">Common fig</name>
    <dbReference type="NCBI Taxonomy" id="3494"/>
    <lineage>
        <taxon>Eukaryota</taxon>
        <taxon>Viridiplantae</taxon>
        <taxon>Streptophyta</taxon>
        <taxon>Embryophyta</taxon>
        <taxon>Tracheophyta</taxon>
        <taxon>Spermatophyta</taxon>
        <taxon>Magnoliopsida</taxon>
        <taxon>eudicotyledons</taxon>
        <taxon>Gunneridae</taxon>
        <taxon>Pentapetalae</taxon>
        <taxon>rosids</taxon>
        <taxon>fabids</taxon>
        <taxon>Rosales</taxon>
        <taxon>Moraceae</taxon>
        <taxon>Ficeae</taxon>
        <taxon>Ficus</taxon>
    </lineage>
</organism>
<dbReference type="Proteomes" id="UP001187192">
    <property type="component" value="Unassembled WGS sequence"/>
</dbReference>
<keyword evidence="2" id="KW-1185">Reference proteome</keyword>
<evidence type="ECO:0000313" key="1">
    <source>
        <dbReference type="EMBL" id="GMN31708.1"/>
    </source>
</evidence>
<name>A0AA87ZRH2_FICCA</name>
<protein>
    <submittedName>
        <fullName evidence="1">Uncharacterized protein</fullName>
    </submittedName>
</protein>
<proteinExistence type="predicted"/>
<dbReference type="AlphaFoldDB" id="A0AA87ZRH2"/>
<sequence>MMIVFKMRFSQVKSRILGVDSSSSLAFTNDDRLHNGILKGKPTIFGDDSSSSLTFTNDDRLRNGILCNGILTGAFTNDDRLRNEFLHIGILTGKSRILGEDSSSFLAFTNDDCLLSRIFKDDSSSSLALKNDERFLLRIVGDESFFRTGTSWSTIIIYQ</sequence>
<gene>
    <name evidence="1" type="ORF">TIFTF001_003365</name>
</gene>
<accession>A0AA87ZRH2</accession>